<dbReference type="AlphaFoldDB" id="A0A397TPA8"/>
<accession>A0A397TPA8</accession>
<dbReference type="InterPro" id="IPR036188">
    <property type="entry name" value="FAD/NAD-bd_sf"/>
</dbReference>
<gene>
    <name evidence="3" type="ORF">C1645_684565</name>
</gene>
<dbReference type="STRING" id="658196.A0A397TPA8"/>
<organism evidence="3 4">
    <name type="scientific">Glomus cerebriforme</name>
    <dbReference type="NCBI Taxonomy" id="658196"/>
    <lineage>
        <taxon>Eukaryota</taxon>
        <taxon>Fungi</taxon>
        <taxon>Fungi incertae sedis</taxon>
        <taxon>Mucoromycota</taxon>
        <taxon>Glomeromycotina</taxon>
        <taxon>Glomeromycetes</taxon>
        <taxon>Glomerales</taxon>
        <taxon>Glomeraceae</taxon>
        <taxon>Glomus</taxon>
    </lineage>
</organism>
<reference evidence="3 4" key="1">
    <citation type="submission" date="2018-06" db="EMBL/GenBank/DDBJ databases">
        <title>Comparative genomics reveals the genomic features of Rhizophagus irregularis, R. cerebriforme, R. diaphanum and Gigaspora rosea, and their symbiotic lifestyle signature.</title>
        <authorList>
            <person name="Morin E."/>
            <person name="San Clemente H."/>
            <person name="Chen E.C.H."/>
            <person name="De La Providencia I."/>
            <person name="Hainaut M."/>
            <person name="Kuo A."/>
            <person name="Kohler A."/>
            <person name="Murat C."/>
            <person name="Tang N."/>
            <person name="Roy S."/>
            <person name="Loubradou J."/>
            <person name="Henrissat B."/>
            <person name="Grigoriev I.V."/>
            <person name="Corradi N."/>
            <person name="Roux C."/>
            <person name="Martin F.M."/>
        </authorList>
    </citation>
    <scope>NUCLEOTIDE SEQUENCE [LARGE SCALE GENOMIC DNA]</scope>
    <source>
        <strain evidence="3 4">DAOM 227022</strain>
    </source>
</reference>
<keyword evidence="4" id="KW-1185">Reference proteome</keyword>
<evidence type="ECO:0000313" key="3">
    <source>
        <dbReference type="EMBL" id="RIA99752.1"/>
    </source>
</evidence>
<dbReference type="Gene3D" id="3.50.50.60">
    <property type="entry name" value="FAD/NAD(P)-binding domain"/>
    <property type="match status" value="2"/>
</dbReference>
<keyword evidence="1" id="KW-1133">Transmembrane helix</keyword>
<keyword evidence="1" id="KW-0472">Membrane</keyword>
<evidence type="ECO:0000313" key="4">
    <source>
        <dbReference type="Proteomes" id="UP000265703"/>
    </source>
</evidence>
<dbReference type="InterPro" id="IPR002937">
    <property type="entry name" value="Amino_oxidase"/>
</dbReference>
<dbReference type="GO" id="GO:0016491">
    <property type="term" value="F:oxidoreductase activity"/>
    <property type="evidence" value="ECO:0007669"/>
    <property type="project" value="InterPro"/>
</dbReference>
<feature type="transmembrane region" description="Helical" evidence="1">
    <location>
        <begin position="477"/>
        <end position="499"/>
    </location>
</feature>
<dbReference type="PANTHER" id="PTHR42923">
    <property type="entry name" value="PROTOPORPHYRINOGEN OXIDASE"/>
    <property type="match status" value="1"/>
</dbReference>
<dbReference type="PANTHER" id="PTHR42923:SF17">
    <property type="entry name" value="AMINE OXIDASE DOMAIN-CONTAINING PROTEIN"/>
    <property type="match status" value="1"/>
</dbReference>
<evidence type="ECO:0000256" key="1">
    <source>
        <dbReference type="SAM" id="Phobius"/>
    </source>
</evidence>
<dbReference type="SUPFAM" id="SSF51905">
    <property type="entry name" value="FAD/NAD(P)-binding domain"/>
    <property type="match status" value="1"/>
</dbReference>
<dbReference type="PRINTS" id="PR00419">
    <property type="entry name" value="ADXRDTASE"/>
</dbReference>
<dbReference type="Pfam" id="PF01593">
    <property type="entry name" value="Amino_oxidase"/>
    <property type="match status" value="1"/>
</dbReference>
<protein>
    <recommendedName>
        <fullName evidence="2">Amine oxidase domain-containing protein</fullName>
    </recommendedName>
</protein>
<feature type="domain" description="Amine oxidase" evidence="2">
    <location>
        <begin position="18"/>
        <end position="443"/>
    </location>
</feature>
<keyword evidence="1" id="KW-0812">Transmembrane</keyword>
<comment type="caution">
    <text evidence="3">The sequence shown here is derived from an EMBL/GenBank/DDBJ whole genome shotgun (WGS) entry which is preliminary data.</text>
</comment>
<dbReference type="FunFam" id="1.10.405.20:FF:000001">
    <property type="entry name" value="Amine oxidase"/>
    <property type="match status" value="1"/>
</dbReference>
<dbReference type="Proteomes" id="UP000265703">
    <property type="component" value="Unassembled WGS sequence"/>
</dbReference>
<proteinExistence type="predicted"/>
<dbReference type="Gene3D" id="1.10.3110.10">
    <property type="entry name" value="protoporphyrinogen ix oxidase, domain 3"/>
    <property type="match status" value="1"/>
</dbReference>
<dbReference type="OrthoDB" id="5977668at2759"/>
<dbReference type="InterPro" id="IPR050464">
    <property type="entry name" value="Zeta_carotene_desat/Oxidored"/>
</dbReference>
<dbReference type="Gene3D" id="3.90.660.20">
    <property type="entry name" value="Protoporphyrinogen oxidase, mitochondrial, domain 2"/>
    <property type="match status" value="1"/>
</dbReference>
<evidence type="ECO:0000259" key="2">
    <source>
        <dbReference type="Pfam" id="PF01593"/>
    </source>
</evidence>
<name>A0A397TPA8_9GLOM</name>
<sequence>MSQEQSSKRIAIIGSGSAGMGAAWLLSEHSPHNVTLYEQYDYLGGHTHTVDFTVPSTKSSDSPLTTPVDTGFIVFNPVTYPNLIRFFQYKNIEYIPSEMSFSVSRNKGEFEWAGKNLFTVFVQPKNLLNLDMWKTLFDIMRFNFHATDLLELEDDHPERKMKLGEYLDMHGYSSAFKDNYLLPMTAAIWSTPPDKCALDFPALTLIQFMHNHFLFQILNRVQWLTIKNGSRKYLETIIPHIDSVRLSTKVTSITRKPSNPSLPPIITITDSNGERGEFDHVIFATHADQALQILGDQATDDEKRILGSIHFNKNRAVLHSDLSSMPKRRLAFSSWNYITKSTETSLNNDQVSLTYDMNILQSIDKSIYGPVLVTLNPLYEPDPSKVVGSWSYDHPQYTPETIVAQAELHTIQNVPNLATTFAGAWTKYGFHEDGFTSGLKIAKEFLGATSPFEIIDATHIRGKRAELSSIEKVQKRLWIGFEIWVEILCIMFAMAKVYYEIACKWTKVKYEQILEQYQKKNE</sequence>
<dbReference type="EMBL" id="QKYT01000001">
    <property type="protein sequence ID" value="RIA99752.1"/>
    <property type="molecule type" value="Genomic_DNA"/>
</dbReference>